<dbReference type="STRING" id="357750.A0A2S6CDL4"/>
<feature type="signal peptide" evidence="16">
    <location>
        <begin position="1"/>
        <end position="19"/>
    </location>
</feature>
<evidence type="ECO:0000256" key="9">
    <source>
        <dbReference type="ARBA" id="ARBA00022989"/>
    </source>
</evidence>
<evidence type="ECO:0000256" key="1">
    <source>
        <dbReference type="ARBA" id="ARBA00004141"/>
    </source>
</evidence>
<feature type="transmembrane region" description="Helical" evidence="15">
    <location>
        <begin position="144"/>
        <end position="167"/>
    </location>
</feature>
<keyword evidence="14" id="KW-0349">Heme</keyword>
<evidence type="ECO:0000256" key="3">
    <source>
        <dbReference type="ARBA" id="ARBA00004613"/>
    </source>
</evidence>
<evidence type="ECO:0000259" key="17">
    <source>
        <dbReference type="PROSITE" id="PS52012"/>
    </source>
</evidence>
<proteinExistence type="inferred from homology"/>
<comment type="similarity">
    <text evidence="4">Belongs to the RBT5 family.</text>
</comment>
<evidence type="ECO:0000256" key="10">
    <source>
        <dbReference type="ARBA" id="ARBA00023136"/>
    </source>
</evidence>
<keyword evidence="6" id="KW-0325">Glycoprotein</keyword>
<evidence type="ECO:0000256" key="15">
    <source>
        <dbReference type="SAM" id="Phobius"/>
    </source>
</evidence>
<keyword evidence="19" id="KW-1185">Reference proteome</keyword>
<evidence type="ECO:0000256" key="7">
    <source>
        <dbReference type="ARBA" id="ARBA00022692"/>
    </source>
</evidence>
<feature type="binding site" description="axial binding residue" evidence="14">
    <location>
        <position position="62"/>
    </location>
    <ligand>
        <name>heme</name>
        <dbReference type="ChEBI" id="CHEBI:30413"/>
    </ligand>
    <ligandPart>
        <name>Fe</name>
        <dbReference type="ChEBI" id="CHEBI:18248"/>
    </ligandPart>
</feature>
<dbReference type="PANTHER" id="PTHR33048:SF143">
    <property type="entry name" value="EXTRACELLULAR MEMBRANE PROTEIN CFEM DOMAIN-CONTAINING PROTEIN-RELATED"/>
    <property type="match status" value="1"/>
</dbReference>
<evidence type="ECO:0000256" key="2">
    <source>
        <dbReference type="ARBA" id="ARBA00004589"/>
    </source>
</evidence>
<dbReference type="InterPro" id="IPR008427">
    <property type="entry name" value="Extracellular_membr_CFEM_dom"/>
</dbReference>
<keyword evidence="14" id="KW-0479">Metal-binding</keyword>
<name>A0A2S6CDL4_9PEZI</name>
<dbReference type="Proteomes" id="UP000237631">
    <property type="component" value="Unassembled WGS sequence"/>
</dbReference>
<feature type="transmembrane region" description="Helical" evidence="15">
    <location>
        <begin position="197"/>
        <end position="217"/>
    </location>
</feature>
<keyword evidence="12" id="KW-0449">Lipoprotein</keyword>
<feature type="chain" id="PRO_5015765679" description="CFEM domain-containing protein" evidence="16">
    <location>
        <begin position="20"/>
        <end position="498"/>
    </location>
</feature>
<dbReference type="Pfam" id="PF20684">
    <property type="entry name" value="Fung_rhodopsin"/>
    <property type="match status" value="1"/>
</dbReference>
<feature type="disulfide bond" evidence="14">
    <location>
        <begin position="67"/>
        <end position="100"/>
    </location>
</feature>
<feature type="transmembrane region" description="Helical" evidence="15">
    <location>
        <begin position="274"/>
        <end position="296"/>
    </location>
</feature>
<comment type="similarity">
    <text evidence="13">Belongs to the SAT4 family.</text>
</comment>
<evidence type="ECO:0000256" key="6">
    <source>
        <dbReference type="ARBA" id="ARBA00022622"/>
    </source>
</evidence>
<keyword evidence="11 14" id="KW-1015">Disulfide bond</keyword>
<keyword evidence="9 15" id="KW-1133">Transmembrane helix</keyword>
<evidence type="ECO:0000256" key="14">
    <source>
        <dbReference type="PROSITE-ProRule" id="PRU01356"/>
    </source>
</evidence>
<evidence type="ECO:0000313" key="19">
    <source>
        <dbReference type="Proteomes" id="UP000237631"/>
    </source>
</evidence>
<keyword evidence="6" id="KW-0336">GPI-anchor</keyword>
<dbReference type="AlphaFoldDB" id="A0A2S6CDL4"/>
<dbReference type="EMBL" id="PNEN01000488">
    <property type="protein sequence ID" value="PPJ57793.1"/>
    <property type="molecule type" value="Genomic_DNA"/>
</dbReference>
<dbReference type="InterPro" id="IPR052337">
    <property type="entry name" value="SAT4-like"/>
</dbReference>
<keyword evidence="14" id="KW-0408">Iron</keyword>
<dbReference type="Pfam" id="PF05730">
    <property type="entry name" value="CFEM"/>
    <property type="match status" value="1"/>
</dbReference>
<dbReference type="GO" id="GO:0098552">
    <property type="term" value="C:side of membrane"/>
    <property type="evidence" value="ECO:0007669"/>
    <property type="project" value="UniProtKB-KW"/>
</dbReference>
<evidence type="ECO:0000256" key="13">
    <source>
        <dbReference type="ARBA" id="ARBA00038359"/>
    </source>
</evidence>
<reference evidence="19" key="1">
    <citation type="journal article" date="2017" name="bioRxiv">
        <title>Conservation of a gene cluster reveals novel cercosporin biosynthetic mechanisms and extends production to the genus Colletotrichum.</title>
        <authorList>
            <person name="de Jonge R."/>
            <person name="Ebert M.K."/>
            <person name="Huitt-Roehl C.R."/>
            <person name="Pal P."/>
            <person name="Suttle J.C."/>
            <person name="Spanner R.E."/>
            <person name="Neubauer J.D."/>
            <person name="Jurick W.M.II."/>
            <person name="Stott K.A."/>
            <person name="Secor G.A."/>
            <person name="Thomma B.P.H.J."/>
            <person name="Van de Peer Y."/>
            <person name="Townsend C.A."/>
            <person name="Bolton M.D."/>
        </authorList>
    </citation>
    <scope>NUCLEOTIDE SEQUENCE [LARGE SCALE GENOMIC DNA]</scope>
    <source>
        <strain evidence="19">CBS538.71</strain>
    </source>
</reference>
<evidence type="ECO:0000313" key="18">
    <source>
        <dbReference type="EMBL" id="PPJ57793.1"/>
    </source>
</evidence>
<comment type="caution">
    <text evidence="18">The sequence shown here is derived from an EMBL/GenBank/DDBJ whole genome shotgun (WGS) entry which is preliminary data.</text>
</comment>
<organism evidence="18 19">
    <name type="scientific">Cercospora berteroae</name>
    <dbReference type="NCBI Taxonomy" id="357750"/>
    <lineage>
        <taxon>Eukaryota</taxon>
        <taxon>Fungi</taxon>
        <taxon>Dikarya</taxon>
        <taxon>Ascomycota</taxon>
        <taxon>Pezizomycotina</taxon>
        <taxon>Dothideomycetes</taxon>
        <taxon>Dothideomycetidae</taxon>
        <taxon>Mycosphaerellales</taxon>
        <taxon>Mycosphaerellaceae</taxon>
        <taxon>Cercospora</taxon>
    </lineage>
</organism>
<evidence type="ECO:0000256" key="4">
    <source>
        <dbReference type="ARBA" id="ARBA00010031"/>
    </source>
</evidence>
<feature type="transmembrane region" description="Helical" evidence="15">
    <location>
        <begin position="308"/>
        <end position="328"/>
    </location>
</feature>
<keyword evidence="5" id="KW-0964">Secreted</keyword>
<keyword evidence="10 15" id="KW-0472">Membrane</keyword>
<keyword evidence="7 15" id="KW-0812">Transmembrane</keyword>
<evidence type="ECO:0000256" key="8">
    <source>
        <dbReference type="ARBA" id="ARBA00022729"/>
    </source>
</evidence>
<evidence type="ECO:0000256" key="16">
    <source>
        <dbReference type="SAM" id="SignalP"/>
    </source>
</evidence>
<comment type="caution">
    <text evidence="14">Lacks conserved residue(s) required for the propagation of feature annotation.</text>
</comment>
<evidence type="ECO:0000256" key="5">
    <source>
        <dbReference type="ARBA" id="ARBA00022525"/>
    </source>
</evidence>
<feature type="domain" description="CFEM" evidence="17">
    <location>
        <begin position="15"/>
        <end position="125"/>
    </location>
</feature>
<dbReference type="PANTHER" id="PTHR33048">
    <property type="entry name" value="PTH11-LIKE INTEGRAL MEMBRANE PROTEIN (AFU_ORTHOLOGUE AFUA_5G11245)"/>
    <property type="match status" value="1"/>
</dbReference>
<keyword evidence="8 16" id="KW-0732">Signal</keyword>
<dbReference type="SMART" id="SM00747">
    <property type="entry name" value="CFEM"/>
    <property type="match status" value="1"/>
</dbReference>
<evidence type="ECO:0000256" key="11">
    <source>
        <dbReference type="ARBA" id="ARBA00023157"/>
    </source>
</evidence>
<dbReference type="PROSITE" id="PS52012">
    <property type="entry name" value="CFEM"/>
    <property type="match status" value="1"/>
</dbReference>
<comment type="subcellular location">
    <subcellularLocation>
        <location evidence="2">Membrane</location>
        <topology evidence="2">Lipid-anchor</topology>
        <topology evidence="2">GPI-anchor</topology>
    </subcellularLocation>
    <subcellularLocation>
        <location evidence="1">Membrane</location>
        <topology evidence="1">Multi-pass membrane protein</topology>
    </subcellularLocation>
    <subcellularLocation>
        <location evidence="3">Secreted</location>
    </subcellularLocation>
</comment>
<dbReference type="OrthoDB" id="2496787at2759"/>
<protein>
    <recommendedName>
        <fullName evidence="17">CFEM domain-containing protein</fullName>
    </recommendedName>
</protein>
<dbReference type="GO" id="GO:0046872">
    <property type="term" value="F:metal ion binding"/>
    <property type="evidence" value="ECO:0007669"/>
    <property type="project" value="UniProtKB-UniRule"/>
</dbReference>
<sequence>MLLRYVAVVNALLFTTVGADTQDFELAKRESVAYPPLPTLSTCAHSCLAKALPVSGCKSSTDRSCLCASEAYADAAGECLARNCTVVHGLQTRNYLAITCKEPIRDQGALTKSVSWAMFALATFGTLARCLSRMRALGGTGYGWDDWTIILGWLILVPVNGLLHIMVDEGLGQDIWMLRHPNYQISKILKFFYISEWLYVLEVNTIKISILLLYLRMWPAEFGWFRKTCTAFMAVLATFTVVAIATLGLGCQPMDYFWLKWDGLHEGYCIDQNALIWSNAGFTIGFDVLCIVLPLPRLITLGIPTRKKIAVVLTFALGGFVTICSILRLRTLVEWGNATNMTWYYNPIAIWSNVELNLGVLCACMPATAGLLQRCYSKASGKALLTNVRRPISCEPTTPKDMEQGIEQRSLYELRVQNSNGSLMYHARQLQGSSASLGIHRTHCELDTRPATRKNEMDPEKVVLPGTRYVPPRASISPDSAVDQMISDGYTEFAKIRR</sequence>
<gene>
    <name evidence="18" type="ORF">CBER1_00135</name>
</gene>
<dbReference type="InterPro" id="IPR049326">
    <property type="entry name" value="Rhodopsin_dom_fungi"/>
</dbReference>
<evidence type="ECO:0000256" key="12">
    <source>
        <dbReference type="ARBA" id="ARBA00023288"/>
    </source>
</evidence>
<accession>A0A2S6CDL4</accession>
<feature type="transmembrane region" description="Helical" evidence="15">
    <location>
        <begin position="229"/>
        <end position="249"/>
    </location>
</feature>
<dbReference type="GO" id="GO:0005576">
    <property type="term" value="C:extracellular region"/>
    <property type="evidence" value="ECO:0007669"/>
    <property type="project" value="UniProtKB-SubCell"/>
</dbReference>